<organism evidence="1 2">
    <name type="scientific">Prochlorococcus marinus (strain MIT 9303)</name>
    <dbReference type="NCBI Taxonomy" id="59922"/>
    <lineage>
        <taxon>Bacteria</taxon>
        <taxon>Bacillati</taxon>
        <taxon>Cyanobacteriota</taxon>
        <taxon>Cyanophyceae</taxon>
        <taxon>Synechococcales</taxon>
        <taxon>Prochlorococcaceae</taxon>
        <taxon>Prochlorococcus</taxon>
    </lineage>
</organism>
<dbReference type="Proteomes" id="UP000002274">
    <property type="component" value="Chromosome"/>
</dbReference>
<evidence type="ECO:0000313" key="1">
    <source>
        <dbReference type="EMBL" id="ABM77408.1"/>
    </source>
</evidence>
<dbReference type="EMBL" id="CP000554">
    <property type="protein sequence ID" value="ABM77408.1"/>
    <property type="molecule type" value="Genomic_DNA"/>
</dbReference>
<sequence>MSYKLEAVKHEKLLKELTPISLLISGILFPADALSNDVLMSCSTSSNVAHHYSSPYSSRKPERRLIINVKQSQVTDVSSNRLLRVPAPYKVVKITPSLIEFKDSNNSEVAYRIDRYNLSYIESRKDYEHKCKDICLDRSYQGNQMSKDILDLYLDIKVQSPGAYCKSCAIRGQLVTGRCKILREGQNLMAVPRV</sequence>
<name>A2C7E8_PROM3</name>
<dbReference type="STRING" id="59922.P9303_06561"/>
<dbReference type="KEGG" id="pmf:P9303_06561"/>
<protein>
    <submittedName>
        <fullName evidence="1">Uncharacterized protein</fullName>
    </submittedName>
</protein>
<evidence type="ECO:0000313" key="2">
    <source>
        <dbReference type="Proteomes" id="UP000002274"/>
    </source>
</evidence>
<dbReference type="HOGENOM" id="CLU_1401362_0_0_3"/>
<gene>
    <name evidence="1" type="ordered locus">P9303_06561</name>
</gene>
<accession>A2C7E8</accession>
<reference evidence="1 2" key="1">
    <citation type="journal article" date="2007" name="PLoS Genet.">
        <title>Patterns and implications of gene gain and loss in the evolution of Prochlorococcus.</title>
        <authorList>
            <person name="Kettler G.C."/>
            <person name="Martiny A.C."/>
            <person name="Huang K."/>
            <person name="Zucker J."/>
            <person name="Coleman M.L."/>
            <person name="Rodrigue S."/>
            <person name="Chen F."/>
            <person name="Lapidus A."/>
            <person name="Ferriera S."/>
            <person name="Johnson J."/>
            <person name="Steglich C."/>
            <person name="Church G.M."/>
            <person name="Richardson P."/>
            <person name="Chisholm S.W."/>
        </authorList>
    </citation>
    <scope>NUCLEOTIDE SEQUENCE [LARGE SCALE GENOMIC DNA]</scope>
    <source>
        <strain evidence="1 2">MIT 9303</strain>
    </source>
</reference>
<proteinExistence type="predicted"/>
<dbReference type="AlphaFoldDB" id="A2C7E8"/>